<organism evidence="1 2">
    <name type="scientific">Arthrobacter phage MargaretKali</name>
    <dbReference type="NCBI Taxonomy" id="2250414"/>
    <lineage>
        <taxon>Viruses</taxon>
        <taxon>Duplodnaviria</taxon>
        <taxon>Heunggongvirae</taxon>
        <taxon>Uroviricota</taxon>
        <taxon>Caudoviricetes</taxon>
        <taxon>Kumottavirus</taxon>
        <taxon>Kumottavirus margaretkali</taxon>
    </lineage>
</organism>
<gene>
    <name evidence="1" type="primary">63</name>
    <name evidence="1" type="ORF">SEA_MARGARETKALI_63</name>
</gene>
<reference evidence="2" key="1">
    <citation type="submission" date="2018-06" db="EMBL/GenBank/DDBJ databases">
        <authorList>
            <person name="Zhirakovskaya E."/>
        </authorList>
    </citation>
    <scope>NUCLEOTIDE SEQUENCE [LARGE SCALE GENOMIC DNA]</scope>
</reference>
<dbReference type="GeneID" id="77925093"/>
<dbReference type="Proteomes" id="UP000257231">
    <property type="component" value="Segment"/>
</dbReference>
<protein>
    <submittedName>
        <fullName evidence="1">Uncharacterized protein</fullName>
    </submittedName>
</protein>
<dbReference type="KEGG" id="vg:77925093"/>
<proteinExistence type="predicted"/>
<evidence type="ECO:0000313" key="1">
    <source>
        <dbReference type="EMBL" id="AXH44443.1"/>
    </source>
</evidence>
<sequence>MKFKLGDIVRVINRLDIHWDTVGRVTTIDKSTDGPNDLVFRVSGLNSTTPLWYGPNELILAEQEQP</sequence>
<accession>A0A345KN41</accession>
<dbReference type="EMBL" id="MH450123">
    <property type="protein sequence ID" value="AXH44443.1"/>
    <property type="molecule type" value="Genomic_DNA"/>
</dbReference>
<evidence type="ECO:0000313" key="2">
    <source>
        <dbReference type="Proteomes" id="UP000257231"/>
    </source>
</evidence>
<keyword evidence="2" id="KW-1185">Reference proteome</keyword>
<name>A0A345KN41_9CAUD</name>
<dbReference type="RefSeq" id="YP_010649545.1">
    <property type="nucleotide sequence ID" value="NC_070769.1"/>
</dbReference>